<evidence type="ECO:0000256" key="4">
    <source>
        <dbReference type="ARBA" id="ARBA00022989"/>
    </source>
</evidence>
<organism evidence="7 8">
    <name type="scientific">Oleoguttula mirabilis</name>
    <dbReference type="NCBI Taxonomy" id="1507867"/>
    <lineage>
        <taxon>Eukaryota</taxon>
        <taxon>Fungi</taxon>
        <taxon>Dikarya</taxon>
        <taxon>Ascomycota</taxon>
        <taxon>Pezizomycotina</taxon>
        <taxon>Dothideomycetes</taxon>
        <taxon>Dothideomycetidae</taxon>
        <taxon>Mycosphaerellales</taxon>
        <taxon>Teratosphaeriaceae</taxon>
        <taxon>Oleoguttula</taxon>
    </lineage>
</organism>
<evidence type="ECO:0000313" key="8">
    <source>
        <dbReference type="Proteomes" id="UP001324427"/>
    </source>
</evidence>
<dbReference type="Gene3D" id="1.20.1740.10">
    <property type="entry name" value="Amino acid/polyamine transporter I"/>
    <property type="match status" value="1"/>
</dbReference>
<evidence type="ECO:0008006" key="9">
    <source>
        <dbReference type="Google" id="ProtNLM"/>
    </source>
</evidence>
<evidence type="ECO:0000256" key="6">
    <source>
        <dbReference type="SAM" id="Phobius"/>
    </source>
</evidence>
<feature type="transmembrane region" description="Helical" evidence="6">
    <location>
        <begin position="177"/>
        <end position="195"/>
    </location>
</feature>
<feature type="transmembrane region" description="Helical" evidence="6">
    <location>
        <begin position="49"/>
        <end position="69"/>
    </location>
</feature>
<dbReference type="AlphaFoldDB" id="A0AAV9JD21"/>
<evidence type="ECO:0000256" key="5">
    <source>
        <dbReference type="ARBA" id="ARBA00023136"/>
    </source>
</evidence>
<keyword evidence="2" id="KW-0813">Transport</keyword>
<comment type="caution">
    <text evidence="7">The sequence shown here is derived from an EMBL/GenBank/DDBJ whole genome shotgun (WGS) entry which is preliminary data.</text>
</comment>
<evidence type="ECO:0000256" key="1">
    <source>
        <dbReference type="ARBA" id="ARBA00004141"/>
    </source>
</evidence>
<dbReference type="Pfam" id="PF13520">
    <property type="entry name" value="AA_permease_2"/>
    <property type="match status" value="1"/>
</dbReference>
<dbReference type="Proteomes" id="UP001324427">
    <property type="component" value="Unassembled WGS sequence"/>
</dbReference>
<reference evidence="7 8" key="1">
    <citation type="submission" date="2021-11" db="EMBL/GenBank/DDBJ databases">
        <title>Black yeast isolated from Biological Soil Crust.</title>
        <authorList>
            <person name="Kurbessoian T."/>
        </authorList>
    </citation>
    <scope>NUCLEOTIDE SEQUENCE [LARGE SCALE GENOMIC DNA]</scope>
    <source>
        <strain evidence="7 8">CCFEE 5522</strain>
    </source>
</reference>
<keyword evidence="4 6" id="KW-1133">Transmembrane helix</keyword>
<evidence type="ECO:0000256" key="3">
    <source>
        <dbReference type="ARBA" id="ARBA00022692"/>
    </source>
</evidence>
<protein>
    <recommendedName>
        <fullName evidence="9">Amino acid transporter</fullName>
    </recommendedName>
</protein>
<feature type="transmembrane region" description="Helical" evidence="6">
    <location>
        <begin position="201"/>
        <end position="222"/>
    </location>
</feature>
<dbReference type="PANTHER" id="PTHR45649">
    <property type="entry name" value="AMINO-ACID PERMEASE BAT1"/>
    <property type="match status" value="1"/>
</dbReference>
<evidence type="ECO:0000313" key="7">
    <source>
        <dbReference type="EMBL" id="KAK4542993.1"/>
    </source>
</evidence>
<proteinExistence type="predicted"/>
<dbReference type="EMBL" id="JAVFHQ010000036">
    <property type="protein sequence ID" value="KAK4542993.1"/>
    <property type="molecule type" value="Genomic_DNA"/>
</dbReference>
<dbReference type="GO" id="GO:0022857">
    <property type="term" value="F:transmembrane transporter activity"/>
    <property type="evidence" value="ECO:0007669"/>
    <property type="project" value="InterPro"/>
</dbReference>
<keyword evidence="3 6" id="KW-0812">Transmembrane</keyword>
<feature type="transmembrane region" description="Helical" evidence="6">
    <location>
        <begin position="142"/>
        <end position="165"/>
    </location>
</feature>
<dbReference type="PANTHER" id="PTHR45649:SF4">
    <property type="entry name" value="TRANSPORTER, PUTATIVE (EUROFUNG)-RELATED"/>
    <property type="match status" value="1"/>
</dbReference>
<dbReference type="GO" id="GO:0016020">
    <property type="term" value="C:membrane"/>
    <property type="evidence" value="ECO:0007669"/>
    <property type="project" value="UniProtKB-SubCell"/>
</dbReference>
<dbReference type="InterPro" id="IPR002293">
    <property type="entry name" value="AA/rel_permease1"/>
</dbReference>
<sequence length="250" mass="27914">MASEKHATTVEPIPELGAEQLSKAFAQNHTAHDQRDMKRMGKKQEFMRNFRTVSSIAFTSCVMGTWEILLTSNTSALIAGGLSGLWYQFIWCYVGQTFVVLSLSEMASMAPTAGGQYHWVSEFAPKSAQKALSYASGWLSTLAWQAFVAVDSYICATFIQALITLNNPDYTPERWQTTLLMIAVLVFMGAFNIFLAKWLAFIEGFFAVLHFVAWIPVIVVLWTMTPVKQSAKTVFTEFTGKQMDSQATVL</sequence>
<keyword evidence="8" id="KW-1185">Reference proteome</keyword>
<accession>A0AAV9JD21</accession>
<keyword evidence="5 6" id="KW-0472">Membrane</keyword>
<evidence type="ECO:0000256" key="2">
    <source>
        <dbReference type="ARBA" id="ARBA00022448"/>
    </source>
</evidence>
<gene>
    <name evidence="7" type="ORF">LTR36_005991</name>
</gene>
<name>A0AAV9JD21_9PEZI</name>
<comment type="subcellular location">
    <subcellularLocation>
        <location evidence="1">Membrane</location>
        <topology evidence="1">Multi-pass membrane protein</topology>
    </subcellularLocation>
</comment>